<accession>A0A0K1PHK8</accession>
<dbReference type="EMBL" id="CP012332">
    <property type="protein sequence ID" value="AKU93005.1"/>
    <property type="molecule type" value="Genomic_DNA"/>
</dbReference>
<reference evidence="1 2" key="1">
    <citation type="submission" date="2015-08" db="EMBL/GenBank/DDBJ databases">
        <authorList>
            <person name="Babu N.S."/>
            <person name="Beckwith C.J."/>
            <person name="Beseler K.G."/>
            <person name="Brison A."/>
            <person name="Carone J.V."/>
            <person name="Caskin T.P."/>
            <person name="Diamond M."/>
            <person name="Durham M.E."/>
            <person name="Foxe J.M."/>
            <person name="Go M."/>
            <person name="Henderson B.A."/>
            <person name="Jones I.B."/>
            <person name="McGettigan J.A."/>
            <person name="Micheletti S.J."/>
            <person name="Nasrallah M.E."/>
            <person name="Ortiz D."/>
            <person name="Piller C.R."/>
            <person name="Privatt S.R."/>
            <person name="Schneider S.L."/>
            <person name="Sharp S."/>
            <person name="Smith T.C."/>
            <person name="Stanton J.D."/>
            <person name="Ullery H.E."/>
            <person name="Wilson R.J."/>
            <person name="Serrano M.G."/>
            <person name="Buck G."/>
            <person name="Lee V."/>
            <person name="Wang Y."/>
            <person name="Carvalho R."/>
            <person name="Voegtly L."/>
            <person name="Shi R."/>
            <person name="Duckworth R."/>
            <person name="Johnson A."/>
            <person name="Loviza R."/>
            <person name="Walstead R."/>
            <person name="Shah Z."/>
            <person name="Kiflezghi M."/>
            <person name="Wade K."/>
            <person name="Ball S.L."/>
            <person name="Bradley K.W."/>
            <person name="Asai D.J."/>
            <person name="Bowman C.A."/>
            <person name="Russell D.A."/>
            <person name="Pope W.H."/>
            <person name="Jacobs-Sera D."/>
            <person name="Hendrix R.W."/>
            <person name="Hatfull G.F."/>
        </authorList>
    </citation>
    <scope>NUCLEOTIDE SEQUENCE [LARGE SCALE GENOMIC DNA]</scope>
    <source>
        <strain evidence="1 2">DSM 27710</strain>
    </source>
</reference>
<dbReference type="Gene3D" id="1.10.287.1700">
    <property type="match status" value="1"/>
</dbReference>
<evidence type="ECO:0000313" key="2">
    <source>
        <dbReference type="Proteomes" id="UP000055590"/>
    </source>
</evidence>
<organism evidence="1 2">
    <name type="scientific">Vulgatibacter incomptus</name>
    <dbReference type="NCBI Taxonomy" id="1391653"/>
    <lineage>
        <taxon>Bacteria</taxon>
        <taxon>Pseudomonadati</taxon>
        <taxon>Myxococcota</taxon>
        <taxon>Myxococcia</taxon>
        <taxon>Myxococcales</taxon>
        <taxon>Cystobacterineae</taxon>
        <taxon>Vulgatibacteraceae</taxon>
        <taxon>Vulgatibacter</taxon>
    </lineage>
</organism>
<keyword evidence="2" id="KW-1185">Reference proteome</keyword>
<name>A0A0K1PHK8_9BACT</name>
<dbReference type="RefSeq" id="WP_050727087.1">
    <property type="nucleotide sequence ID" value="NZ_CP012332.1"/>
</dbReference>
<dbReference type="STRING" id="1391653.AKJ08_3392"/>
<gene>
    <name evidence="1" type="ORF">AKJ08_3392</name>
</gene>
<dbReference type="Proteomes" id="UP000055590">
    <property type="component" value="Chromosome"/>
</dbReference>
<sequence>MAPKTRLDAVVRIREHQEQEARLALASAAASTRQARERVRALREASLREAGPRSALEWEIAQAASFRMLDAIRLAESVVLDAEARERAAKAGFEAAHRAAESVRRAAESRREAIVREQEKAERKELDAFGQLAHVRRSS</sequence>
<dbReference type="KEGG" id="vin:AKJ08_3392"/>
<dbReference type="AlphaFoldDB" id="A0A0K1PHK8"/>
<evidence type="ECO:0008006" key="3">
    <source>
        <dbReference type="Google" id="ProtNLM"/>
    </source>
</evidence>
<evidence type="ECO:0000313" key="1">
    <source>
        <dbReference type="EMBL" id="AKU93005.1"/>
    </source>
</evidence>
<protein>
    <recommendedName>
        <fullName evidence="3">Flagellar FliJ protein</fullName>
    </recommendedName>
</protein>
<dbReference type="InterPro" id="IPR053716">
    <property type="entry name" value="Flag_assembly_chemotaxis_eff"/>
</dbReference>
<proteinExistence type="predicted"/>